<keyword evidence="3" id="KW-0809">Transit peptide</keyword>
<reference evidence="10" key="2">
    <citation type="submission" date="2021-01" db="UniProtKB">
        <authorList>
            <consortium name="EnsemblMetazoa"/>
        </authorList>
    </citation>
    <scope>IDENTIFICATION</scope>
</reference>
<keyword evidence="4" id="KW-0689">Ribosomal protein</keyword>
<organism evidence="10 11">
    <name type="scientific">Strongylocentrotus purpuratus</name>
    <name type="common">Purple sea urchin</name>
    <dbReference type="NCBI Taxonomy" id="7668"/>
    <lineage>
        <taxon>Eukaryota</taxon>
        <taxon>Metazoa</taxon>
        <taxon>Echinodermata</taxon>
        <taxon>Eleutherozoa</taxon>
        <taxon>Echinozoa</taxon>
        <taxon>Echinoidea</taxon>
        <taxon>Euechinoidea</taxon>
        <taxon>Echinacea</taxon>
        <taxon>Camarodonta</taxon>
        <taxon>Echinidea</taxon>
        <taxon>Strongylocentrotidae</taxon>
        <taxon>Strongylocentrotus</taxon>
    </lineage>
</organism>
<sequence>MLHLAIQAACASCRPAVRHLSSTSSCMAGKRWRESQGLGRSGNEYGPLTDNPDWSYADGRPAPPQPNQLRRKEEQRELAERIDILSKEMLQGKVKYQDKLDAKRRHEEMRAERRLKPKGSAWKQEDYVERRRTASSKKMPST</sequence>
<evidence type="ECO:0000256" key="4">
    <source>
        <dbReference type="ARBA" id="ARBA00022980"/>
    </source>
</evidence>
<keyword evidence="6" id="KW-0687">Ribonucleoprotein</keyword>
<feature type="region of interest" description="Disordered" evidence="9">
    <location>
        <begin position="24"/>
        <end position="76"/>
    </location>
</feature>
<protein>
    <recommendedName>
        <fullName evidence="7">Large ribosomal subunit protein mL52</fullName>
    </recommendedName>
    <alternativeName>
        <fullName evidence="8">39S ribosomal protein L52, mitochondrial</fullName>
    </alternativeName>
</protein>
<dbReference type="RefSeq" id="XP_001179356.3">
    <property type="nucleotide sequence ID" value="XM_001179356.4"/>
</dbReference>
<evidence type="ECO:0000256" key="3">
    <source>
        <dbReference type="ARBA" id="ARBA00022946"/>
    </source>
</evidence>
<evidence type="ECO:0000313" key="10">
    <source>
        <dbReference type="EnsemblMetazoa" id="XP_001179356"/>
    </source>
</evidence>
<dbReference type="Pfam" id="PF18699">
    <property type="entry name" value="MRPL52"/>
    <property type="match status" value="1"/>
</dbReference>
<evidence type="ECO:0000256" key="1">
    <source>
        <dbReference type="ARBA" id="ARBA00004173"/>
    </source>
</evidence>
<evidence type="ECO:0000313" key="11">
    <source>
        <dbReference type="Proteomes" id="UP000007110"/>
    </source>
</evidence>
<dbReference type="GO" id="GO:0032543">
    <property type="term" value="P:mitochondrial translation"/>
    <property type="evidence" value="ECO:0007669"/>
    <property type="project" value="InterPro"/>
</dbReference>
<dbReference type="CTD" id="122704"/>
<dbReference type="InterPro" id="IPR034596">
    <property type="entry name" value="Ribosomal_mL52"/>
</dbReference>
<dbReference type="Proteomes" id="UP000007110">
    <property type="component" value="Unassembled WGS sequence"/>
</dbReference>
<feature type="compositionally biased region" description="Basic and acidic residues" evidence="9">
    <location>
        <begin position="96"/>
        <end position="114"/>
    </location>
</feature>
<evidence type="ECO:0000256" key="9">
    <source>
        <dbReference type="SAM" id="MobiDB-lite"/>
    </source>
</evidence>
<evidence type="ECO:0000256" key="5">
    <source>
        <dbReference type="ARBA" id="ARBA00023128"/>
    </source>
</evidence>
<dbReference type="GO" id="GO:0006412">
    <property type="term" value="P:translation"/>
    <property type="evidence" value="ECO:0000318"/>
    <property type="project" value="GO_Central"/>
</dbReference>
<keyword evidence="11" id="KW-1185">Reference proteome</keyword>
<evidence type="ECO:0000256" key="7">
    <source>
        <dbReference type="ARBA" id="ARBA00035181"/>
    </source>
</evidence>
<keyword evidence="5" id="KW-0496">Mitochondrion</keyword>
<dbReference type="InParanoid" id="A0A7M7G3M6"/>
<feature type="region of interest" description="Disordered" evidence="9">
    <location>
        <begin position="96"/>
        <end position="142"/>
    </location>
</feature>
<dbReference type="AlphaFoldDB" id="A0A7M7G3M6"/>
<dbReference type="GO" id="GO:0005762">
    <property type="term" value="C:mitochondrial large ribosomal subunit"/>
    <property type="evidence" value="ECO:0000318"/>
    <property type="project" value="GO_Central"/>
</dbReference>
<reference evidence="11" key="1">
    <citation type="submission" date="2015-02" db="EMBL/GenBank/DDBJ databases">
        <title>Genome sequencing for Strongylocentrotus purpuratus.</title>
        <authorList>
            <person name="Murali S."/>
            <person name="Liu Y."/>
            <person name="Vee V."/>
            <person name="English A."/>
            <person name="Wang M."/>
            <person name="Skinner E."/>
            <person name="Han Y."/>
            <person name="Muzny D.M."/>
            <person name="Worley K.C."/>
            <person name="Gibbs R.A."/>
        </authorList>
    </citation>
    <scope>NUCLEOTIDE SEQUENCE</scope>
</reference>
<name>A0A7M7G3M6_STRPU</name>
<dbReference type="PANTHER" id="PTHR34090">
    <property type="entry name" value="39S RIBOSOMAL PROTEIN L52, MITOCHONDRIAL"/>
    <property type="match status" value="1"/>
</dbReference>
<comment type="similarity">
    <text evidence="2">Belongs to the mitochondrion-specific ribosomal protein mL52 family.</text>
</comment>
<dbReference type="PANTHER" id="PTHR34090:SF1">
    <property type="entry name" value="LARGE RIBOSOMAL SUBUNIT PROTEIN ML52"/>
    <property type="match status" value="1"/>
</dbReference>
<evidence type="ECO:0000256" key="6">
    <source>
        <dbReference type="ARBA" id="ARBA00023274"/>
    </source>
</evidence>
<evidence type="ECO:0000256" key="8">
    <source>
        <dbReference type="ARBA" id="ARBA00035425"/>
    </source>
</evidence>
<dbReference type="OrthoDB" id="10249237at2759"/>
<dbReference type="EnsemblMetazoa" id="XM_001179356">
    <property type="protein sequence ID" value="XP_001179356"/>
    <property type="gene ID" value="LOC752505"/>
</dbReference>
<dbReference type="GO" id="GO:0003735">
    <property type="term" value="F:structural constituent of ribosome"/>
    <property type="evidence" value="ECO:0007669"/>
    <property type="project" value="InterPro"/>
</dbReference>
<proteinExistence type="inferred from homology"/>
<evidence type="ECO:0000256" key="2">
    <source>
        <dbReference type="ARBA" id="ARBA00007232"/>
    </source>
</evidence>
<feature type="compositionally biased region" description="Basic and acidic residues" evidence="9">
    <location>
        <begin position="123"/>
        <end position="132"/>
    </location>
</feature>
<accession>A0A7M7G3M6</accession>
<comment type="subcellular location">
    <subcellularLocation>
        <location evidence="1">Mitochondrion</location>
    </subcellularLocation>
</comment>
<dbReference type="OMA" id="RSIDQKW"/>
<dbReference type="GeneID" id="752505"/>
<dbReference type="KEGG" id="spu:752505"/>